<dbReference type="AlphaFoldDB" id="A0A2N8HGL3"/>
<feature type="compositionally biased region" description="Basic and acidic residues" evidence="1">
    <location>
        <begin position="61"/>
        <end position="71"/>
    </location>
</feature>
<dbReference type="Proteomes" id="UP000236000">
    <property type="component" value="Unassembled WGS sequence"/>
</dbReference>
<protein>
    <submittedName>
        <fullName evidence="2">Uncharacterized protein</fullName>
    </submittedName>
</protein>
<sequence>MGRVIDFQLPAACWAPEAFYCVKGEMESAPARDAGSFLKDRDSRRQKGLFGSKSNSPLKGRGQEELSCKDD</sequence>
<accession>A0A2N8HGL3</accession>
<name>A0A2N8HGL3_9BACT</name>
<evidence type="ECO:0000313" key="3">
    <source>
        <dbReference type="Proteomes" id="UP000236000"/>
    </source>
</evidence>
<organism evidence="2 3">
    <name type="scientific">Akkermansia muciniphila</name>
    <dbReference type="NCBI Taxonomy" id="239935"/>
    <lineage>
        <taxon>Bacteria</taxon>
        <taxon>Pseudomonadati</taxon>
        <taxon>Verrucomicrobiota</taxon>
        <taxon>Verrucomicrobiia</taxon>
        <taxon>Verrucomicrobiales</taxon>
        <taxon>Akkermansiaceae</taxon>
        <taxon>Akkermansia</taxon>
    </lineage>
</organism>
<comment type="caution">
    <text evidence="2">The sequence shown here is derived from an EMBL/GenBank/DDBJ whole genome shotgun (WGS) entry which is preliminary data.</text>
</comment>
<dbReference type="EMBL" id="PJKA01000003">
    <property type="protein sequence ID" value="PNC19879.1"/>
    <property type="molecule type" value="Genomic_DNA"/>
</dbReference>
<feature type="region of interest" description="Disordered" evidence="1">
    <location>
        <begin position="29"/>
        <end position="71"/>
    </location>
</feature>
<proteinExistence type="predicted"/>
<gene>
    <name evidence="2" type="ORF">CXU22_02375</name>
</gene>
<evidence type="ECO:0000313" key="2">
    <source>
        <dbReference type="EMBL" id="PNC19879.1"/>
    </source>
</evidence>
<evidence type="ECO:0000256" key="1">
    <source>
        <dbReference type="SAM" id="MobiDB-lite"/>
    </source>
</evidence>
<reference evidence="2 3" key="1">
    <citation type="journal article" date="2017" name="BMC Genomics">
        <title>Genome sequencing of 39 Akkermansia muciniphila isolates reveals its population structure, genomic and functional diverisity, and global distribution in mammalian gut microbiotas.</title>
        <authorList>
            <person name="Guo X."/>
            <person name="Li S."/>
            <person name="Zhang J."/>
            <person name="Wu F."/>
            <person name="Li X."/>
            <person name="Wu D."/>
            <person name="Zhang M."/>
            <person name="Ou Z."/>
            <person name="Jie Z."/>
            <person name="Yan Q."/>
            <person name="Li P."/>
            <person name="Yi J."/>
            <person name="Peng Y."/>
        </authorList>
    </citation>
    <scope>NUCLEOTIDE SEQUENCE [LARGE SCALE GENOMIC DNA]</scope>
    <source>
        <strain evidence="2 3">GP24</strain>
    </source>
</reference>